<organism evidence="2 3">
    <name type="scientific">Trematosphaeria pertusa</name>
    <dbReference type="NCBI Taxonomy" id="390896"/>
    <lineage>
        <taxon>Eukaryota</taxon>
        <taxon>Fungi</taxon>
        <taxon>Dikarya</taxon>
        <taxon>Ascomycota</taxon>
        <taxon>Pezizomycotina</taxon>
        <taxon>Dothideomycetes</taxon>
        <taxon>Pleosporomycetidae</taxon>
        <taxon>Pleosporales</taxon>
        <taxon>Massarineae</taxon>
        <taxon>Trematosphaeriaceae</taxon>
        <taxon>Trematosphaeria</taxon>
    </lineage>
</organism>
<dbReference type="EMBL" id="ML987195">
    <property type="protein sequence ID" value="KAF2248606.1"/>
    <property type="molecule type" value="Genomic_DNA"/>
</dbReference>
<feature type="domain" description="Potassium channel tetramerisation-type BTB" evidence="1">
    <location>
        <begin position="5"/>
        <end position="63"/>
    </location>
</feature>
<dbReference type="OrthoDB" id="2414723at2759"/>
<keyword evidence="3" id="KW-1185">Reference proteome</keyword>
<dbReference type="AlphaFoldDB" id="A0A6A6IDU6"/>
<dbReference type="CDD" id="cd18316">
    <property type="entry name" value="BTB_POZ_KCTD-like"/>
    <property type="match status" value="1"/>
</dbReference>
<sequence length="211" mass="24698">MPPIIKLNVGGRIFSTRTTTLAEAKWFEPYLEGRWPWPLDTNGAYFVDADPDLWEHLLRFMRRPNVYPLFWDTAKGFDYDLYNRLEREAFDFRVGKLGDWIKEKQYLKAVTVRAHPPVARELDDVDPEYYTMNEDYERHVVPRVRKVYVCPRGIAVHRGHPEKCGQACAKAQGGTPAEYEEEPYWEVVTIRKSTVFDEKVCREPETYGCAG</sequence>
<dbReference type="Gene3D" id="3.30.710.10">
    <property type="entry name" value="Potassium Channel Kv1.1, Chain A"/>
    <property type="match status" value="1"/>
</dbReference>
<dbReference type="InterPro" id="IPR011333">
    <property type="entry name" value="SKP1/BTB/POZ_sf"/>
</dbReference>
<dbReference type="GO" id="GO:0051260">
    <property type="term" value="P:protein homooligomerization"/>
    <property type="evidence" value="ECO:0007669"/>
    <property type="project" value="InterPro"/>
</dbReference>
<dbReference type="Pfam" id="PF02214">
    <property type="entry name" value="BTB_2"/>
    <property type="match status" value="1"/>
</dbReference>
<evidence type="ECO:0000313" key="2">
    <source>
        <dbReference type="EMBL" id="KAF2248606.1"/>
    </source>
</evidence>
<evidence type="ECO:0000313" key="3">
    <source>
        <dbReference type="Proteomes" id="UP000800094"/>
    </source>
</evidence>
<reference evidence="2" key="1">
    <citation type="journal article" date="2020" name="Stud. Mycol.">
        <title>101 Dothideomycetes genomes: a test case for predicting lifestyles and emergence of pathogens.</title>
        <authorList>
            <person name="Haridas S."/>
            <person name="Albert R."/>
            <person name="Binder M."/>
            <person name="Bloem J."/>
            <person name="Labutti K."/>
            <person name="Salamov A."/>
            <person name="Andreopoulos B."/>
            <person name="Baker S."/>
            <person name="Barry K."/>
            <person name="Bills G."/>
            <person name="Bluhm B."/>
            <person name="Cannon C."/>
            <person name="Castanera R."/>
            <person name="Culley D."/>
            <person name="Daum C."/>
            <person name="Ezra D."/>
            <person name="Gonzalez J."/>
            <person name="Henrissat B."/>
            <person name="Kuo A."/>
            <person name="Liang C."/>
            <person name="Lipzen A."/>
            <person name="Lutzoni F."/>
            <person name="Magnuson J."/>
            <person name="Mondo S."/>
            <person name="Nolan M."/>
            <person name="Ohm R."/>
            <person name="Pangilinan J."/>
            <person name="Park H.-J."/>
            <person name="Ramirez L."/>
            <person name="Alfaro M."/>
            <person name="Sun H."/>
            <person name="Tritt A."/>
            <person name="Yoshinaga Y."/>
            <person name="Zwiers L.-H."/>
            <person name="Turgeon B."/>
            <person name="Goodwin S."/>
            <person name="Spatafora J."/>
            <person name="Crous P."/>
            <person name="Grigoriev I."/>
        </authorList>
    </citation>
    <scope>NUCLEOTIDE SEQUENCE</scope>
    <source>
        <strain evidence="2">CBS 122368</strain>
    </source>
</reference>
<dbReference type="SUPFAM" id="SSF54695">
    <property type="entry name" value="POZ domain"/>
    <property type="match status" value="1"/>
</dbReference>
<proteinExistence type="predicted"/>
<dbReference type="GeneID" id="54579143"/>
<dbReference type="PANTHER" id="PTHR14499">
    <property type="entry name" value="POTASSIUM CHANNEL TETRAMERIZATION DOMAIN-CONTAINING"/>
    <property type="match status" value="1"/>
</dbReference>
<dbReference type="InterPro" id="IPR003131">
    <property type="entry name" value="T1-type_BTB"/>
</dbReference>
<protein>
    <recommendedName>
        <fullName evidence="1">Potassium channel tetramerisation-type BTB domain-containing protein</fullName>
    </recommendedName>
</protein>
<gene>
    <name evidence="2" type="ORF">BU26DRAFT_483471</name>
</gene>
<dbReference type="Proteomes" id="UP000800094">
    <property type="component" value="Unassembled WGS sequence"/>
</dbReference>
<name>A0A6A6IDU6_9PLEO</name>
<accession>A0A6A6IDU6</accession>
<dbReference type="RefSeq" id="XP_033683610.1">
    <property type="nucleotide sequence ID" value="XM_033825813.1"/>
</dbReference>
<evidence type="ECO:0000259" key="1">
    <source>
        <dbReference type="Pfam" id="PF02214"/>
    </source>
</evidence>
<dbReference type="PANTHER" id="PTHR14499:SF136">
    <property type="entry name" value="GH08630P"/>
    <property type="match status" value="1"/>
</dbReference>